<evidence type="ECO:0000313" key="2">
    <source>
        <dbReference type="Proteomes" id="UP001560019"/>
    </source>
</evidence>
<reference evidence="1 2" key="1">
    <citation type="submission" date="2024-06" db="EMBL/GenBank/DDBJ databases">
        <title>Genome of Rhodovulum iodosum, a marine photoferrotroph.</title>
        <authorList>
            <person name="Bianchini G."/>
            <person name="Nikeleit V."/>
            <person name="Kappler A."/>
            <person name="Bryce C."/>
            <person name="Sanchez-Baracaldo P."/>
        </authorList>
    </citation>
    <scope>NUCLEOTIDE SEQUENCE [LARGE SCALE GENOMIC DNA]</scope>
    <source>
        <strain evidence="1 2">UT/N1</strain>
    </source>
</reference>
<name>A0ABV3XVY9_9RHOB</name>
<dbReference type="EMBL" id="JBEHHI010000002">
    <property type="protein sequence ID" value="MEX5728488.1"/>
    <property type="molecule type" value="Genomic_DNA"/>
</dbReference>
<evidence type="ECO:0000313" key="1">
    <source>
        <dbReference type="EMBL" id="MEX5728488.1"/>
    </source>
</evidence>
<accession>A0ABV3XVY9</accession>
<dbReference type="Proteomes" id="UP001560019">
    <property type="component" value="Unassembled WGS sequence"/>
</dbReference>
<comment type="caution">
    <text evidence="1">The sequence shown here is derived from an EMBL/GenBank/DDBJ whole genome shotgun (WGS) entry which is preliminary data.</text>
</comment>
<sequence length="159" mass="18157">MGENSNLDELAEAARLEPGDAKKAWQLLSAHIEGVDLPAWVKAYVRRSAVAVADYDLENGDQAKLAHDLGFYKEAEQQDGWSYDLDDVFEWFTDRMMKDVTDGKKISISRTAREYLDENRMFNNSPDGARKAYEKARKRHAERMASEAELERLLAERGV</sequence>
<organism evidence="1 2">
    <name type="scientific">Rhodovulum iodosum</name>
    <dbReference type="NCBI Taxonomy" id="68291"/>
    <lineage>
        <taxon>Bacteria</taxon>
        <taxon>Pseudomonadati</taxon>
        <taxon>Pseudomonadota</taxon>
        <taxon>Alphaproteobacteria</taxon>
        <taxon>Rhodobacterales</taxon>
        <taxon>Paracoccaceae</taxon>
        <taxon>Rhodovulum</taxon>
    </lineage>
</organism>
<proteinExistence type="predicted"/>
<gene>
    <name evidence="1" type="ORF">Ga0609869_001841</name>
</gene>
<protein>
    <submittedName>
        <fullName evidence="1">Uncharacterized protein</fullName>
    </submittedName>
</protein>
<keyword evidence="2" id="KW-1185">Reference proteome</keyword>